<comment type="caution">
    <text evidence="10">The sequence shown here is derived from an EMBL/GenBank/DDBJ whole genome shotgun (WGS) entry which is preliminary data.</text>
</comment>
<evidence type="ECO:0000256" key="1">
    <source>
        <dbReference type="ARBA" id="ARBA00001974"/>
    </source>
</evidence>
<accession>A0ABD1YJF2</accession>
<reference evidence="10 11" key="1">
    <citation type="submission" date="2024-09" db="EMBL/GenBank/DDBJ databases">
        <title>Chromosome-scale assembly of Riccia fluitans.</title>
        <authorList>
            <person name="Paukszto L."/>
            <person name="Sawicki J."/>
            <person name="Karawczyk K."/>
            <person name="Piernik-Szablinska J."/>
            <person name="Szczecinska M."/>
            <person name="Mazdziarz M."/>
        </authorList>
    </citation>
    <scope>NUCLEOTIDE SEQUENCE [LARGE SCALE GENOMIC DNA]</scope>
    <source>
        <strain evidence="10">Rf_01</strain>
        <tissue evidence="10">Aerial parts of the thallus</tissue>
    </source>
</reference>
<keyword evidence="3" id="KW-0274">FAD</keyword>
<evidence type="ECO:0000256" key="5">
    <source>
        <dbReference type="ARBA" id="ARBA00036066"/>
    </source>
</evidence>
<protein>
    <recommendedName>
        <fullName evidence="8">L-2-hydroxyglutarate dehydrogenase, mitochondrial</fullName>
        <ecNumber evidence="7">1.1.99.2</ecNumber>
    </recommendedName>
</protein>
<dbReference type="EC" id="1.1.99.2" evidence="7"/>
<organism evidence="10 11">
    <name type="scientific">Riccia fluitans</name>
    <dbReference type="NCBI Taxonomy" id="41844"/>
    <lineage>
        <taxon>Eukaryota</taxon>
        <taxon>Viridiplantae</taxon>
        <taxon>Streptophyta</taxon>
        <taxon>Embryophyta</taxon>
        <taxon>Marchantiophyta</taxon>
        <taxon>Marchantiopsida</taxon>
        <taxon>Marchantiidae</taxon>
        <taxon>Marchantiales</taxon>
        <taxon>Ricciaceae</taxon>
        <taxon>Riccia</taxon>
    </lineage>
</organism>
<dbReference type="PANTHER" id="PTHR43104">
    <property type="entry name" value="L-2-HYDROXYGLUTARATE DEHYDROGENASE, MITOCHONDRIAL"/>
    <property type="match status" value="1"/>
</dbReference>
<keyword evidence="2" id="KW-0285">Flavoprotein</keyword>
<dbReference type="Gene3D" id="3.30.9.10">
    <property type="entry name" value="D-Amino Acid Oxidase, subunit A, domain 2"/>
    <property type="match status" value="1"/>
</dbReference>
<evidence type="ECO:0000256" key="6">
    <source>
        <dbReference type="ARBA" id="ARBA00037941"/>
    </source>
</evidence>
<evidence type="ECO:0000256" key="2">
    <source>
        <dbReference type="ARBA" id="ARBA00022630"/>
    </source>
</evidence>
<gene>
    <name evidence="10" type="ORF">R1flu_015326</name>
</gene>
<dbReference type="GO" id="GO:0047545">
    <property type="term" value="F:(S)-2-hydroxyglutarate dehydrogenase activity"/>
    <property type="evidence" value="ECO:0007669"/>
    <property type="project" value="UniProtKB-EC"/>
</dbReference>
<dbReference type="InterPro" id="IPR036188">
    <property type="entry name" value="FAD/NAD-bd_sf"/>
</dbReference>
<dbReference type="Gene3D" id="3.50.50.60">
    <property type="entry name" value="FAD/NAD(P)-binding domain"/>
    <property type="match status" value="1"/>
</dbReference>
<proteinExistence type="inferred from homology"/>
<keyword evidence="4" id="KW-0560">Oxidoreductase</keyword>
<sequence length="456" mass="48577">MTRVTEAGSPCARNLGATERNSLLMFHEHLSIALGRNAVRILSAAKEIGHGVPGSNDSATASGIGLPRENVDCVIIGAGIVGLAIARELGMRGREVVILEAADAIGTGTSSRNSEVIHAGIYYPVGSLKAKLCVAGKHALYKYCRERDIPHKNVGKLIVATKADQFPVLEKILSLGIANGVEDLQMLSGENAMEMEPSLRCMKALFSPSTGIVDSHAFMLALQTDAEAMGMTLALNSKVTRGAVTADGIELVVAESSSGHPSEAEQMILSAKLVVNAAGLHAQSIARRMDGVPVDSIPKGYYARGCYFYLSSFSKPPFSHLIYPVPEDGGIGVHVTMDLGGQTRFGPDVEWLPDLDDNELYPARFDYYVDPGRGDKFYSEVRKYFPALPDGALQPGYSGIRPKLSGKGQPPADFVVQGREVHGIPGLIHLYGIESPGLTSSLGIAQLVGDLIVNEH</sequence>
<dbReference type="Proteomes" id="UP001605036">
    <property type="component" value="Unassembled WGS sequence"/>
</dbReference>
<evidence type="ECO:0000256" key="4">
    <source>
        <dbReference type="ARBA" id="ARBA00023002"/>
    </source>
</evidence>
<comment type="similarity">
    <text evidence="6">Belongs to the L2HGDH family.</text>
</comment>
<name>A0ABD1YJF2_9MARC</name>
<dbReference type="PANTHER" id="PTHR43104:SF4">
    <property type="entry name" value="L-2-HYDROXYGLUTARATE DEHYDROGENASE, MITOCHONDRIAL"/>
    <property type="match status" value="1"/>
</dbReference>
<dbReference type="SUPFAM" id="SSF51905">
    <property type="entry name" value="FAD/NAD(P)-binding domain"/>
    <property type="match status" value="1"/>
</dbReference>
<evidence type="ECO:0000313" key="11">
    <source>
        <dbReference type="Proteomes" id="UP001605036"/>
    </source>
</evidence>
<comment type="catalytic activity">
    <reaction evidence="5">
        <text>(S)-2-hydroxyglutarate + A = 2-oxoglutarate + AH2</text>
        <dbReference type="Rhea" id="RHEA:21252"/>
        <dbReference type="ChEBI" id="CHEBI:13193"/>
        <dbReference type="ChEBI" id="CHEBI:16782"/>
        <dbReference type="ChEBI" id="CHEBI:16810"/>
        <dbReference type="ChEBI" id="CHEBI:17499"/>
        <dbReference type="EC" id="1.1.99.2"/>
    </reaction>
</comment>
<dbReference type="Pfam" id="PF01266">
    <property type="entry name" value="DAO"/>
    <property type="match status" value="1"/>
</dbReference>
<evidence type="ECO:0000313" key="10">
    <source>
        <dbReference type="EMBL" id="KAL2630640.1"/>
    </source>
</evidence>
<dbReference type="AlphaFoldDB" id="A0ABD1YJF2"/>
<dbReference type="InterPro" id="IPR006076">
    <property type="entry name" value="FAD-dep_OxRdtase"/>
</dbReference>
<evidence type="ECO:0000256" key="8">
    <source>
        <dbReference type="ARBA" id="ARBA00041137"/>
    </source>
</evidence>
<keyword evidence="11" id="KW-1185">Reference proteome</keyword>
<dbReference type="EMBL" id="JBHFFA010000004">
    <property type="protein sequence ID" value="KAL2630640.1"/>
    <property type="molecule type" value="Genomic_DNA"/>
</dbReference>
<evidence type="ECO:0000259" key="9">
    <source>
        <dbReference type="Pfam" id="PF01266"/>
    </source>
</evidence>
<evidence type="ECO:0000256" key="7">
    <source>
        <dbReference type="ARBA" id="ARBA00038878"/>
    </source>
</evidence>
<evidence type="ECO:0000256" key="3">
    <source>
        <dbReference type="ARBA" id="ARBA00022827"/>
    </source>
</evidence>
<comment type="cofactor">
    <cofactor evidence="1">
        <name>FAD</name>
        <dbReference type="ChEBI" id="CHEBI:57692"/>
    </cofactor>
</comment>
<feature type="domain" description="FAD dependent oxidoreductase" evidence="9">
    <location>
        <begin position="72"/>
        <end position="451"/>
    </location>
</feature>